<keyword evidence="1" id="KW-0472">Membrane</keyword>
<gene>
    <name evidence="2" type="ORF">FHW18_004727</name>
</gene>
<dbReference type="EMBL" id="JACBYR010000002">
    <property type="protein sequence ID" value="NYE85420.1"/>
    <property type="molecule type" value="Genomic_DNA"/>
</dbReference>
<evidence type="ECO:0000256" key="1">
    <source>
        <dbReference type="SAM" id="Phobius"/>
    </source>
</evidence>
<comment type="caution">
    <text evidence="2">The sequence shown here is derived from an EMBL/GenBank/DDBJ whole genome shotgun (WGS) entry which is preliminary data.</text>
</comment>
<reference evidence="2 3" key="1">
    <citation type="submission" date="2020-07" db="EMBL/GenBank/DDBJ databases">
        <title>Genomic Encyclopedia of Type Strains, Phase IV (KMG-V): Genome sequencing to study the core and pangenomes of soil and plant-associated prokaryotes.</title>
        <authorList>
            <person name="Whitman W."/>
        </authorList>
    </citation>
    <scope>NUCLEOTIDE SEQUENCE [LARGE SCALE GENOMIC DNA]</scope>
    <source>
        <strain evidence="2 3">SAS40</strain>
    </source>
</reference>
<name>A0A7Y9IZ16_9BURK</name>
<evidence type="ECO:0000313" key="2">
    <source>
        <dbReference type="EMBL" id="NYE85420.1"/>
    </source>
</evidence>
<accession>A0A7Y9IZ16</accession>
<evidence type="ECO:0000313" key="3">
    <source>
        <dbReference type="Proteomes" id="UP000542125"/>
    </source>
</evidence>
<feature type="transmembrane region" description="Helical" evidence="1">
    <location>
        <begin position="132"/>
        <end position="154"/>
    </location>
</feature>
<feature type="transmembrane region" description="Helical" evidence="1">
    <location>
        <begin position="337"/>
        <end position="356"/>
    </location>
</feature>
<organism evidence="2 3">
    <name type="scientific">Pigmentiphaga litoralis</name>
    <dbReference type="NCBI Taxonomy" id="516702"/>
    <lineage>
        <taxon>Bacteria</taxon>
        <taxon>Pseudomonadati</taxon>
        <taxon>Pseudomonadota</taxon>
        <taxon>Betaproteobacteria</taxon>
        <taxon>Burkholderiales</taxon>
        <taxon>Alcaligenaceae</taxon>
        <taxon>Pigmentiphaga</taxon>
    </lineage>
</organism>
<dbReference type="AlphaFoldDB" id="A0A7Y9IZ16"/>
<dbReference type="Proteomes" id="UP000542125">
    <property type="component" value="Unassembled WGS sequence"/>
</dbReference>
<keyword evidence="3" id="KW-1185">Reference proteome</keyword>
<dbReference type="RefSeq" id="WP_179589372.1">
    <property type="nucleotide sequence ID" value="NZ_JACBYR010000002.1"/>
</dbReference>
<feature type="transmembrane region" description="Helical" evidence="1">
    <location>
        <begin position="185"/>
        <end position="205"/>
    </location>
</feature>
<keyword evidence="1" id="KW-1133">Transmembrane helix</keyword>
<protein>
    <submittedName>
        <fullName evidence="2">Type II secretory pathway component PulF</fullName>
    </submittedName>
</protein>
<sequence length="372" mass="41739">MTLLTRLRQALSPARLAALSFRKDRADYYDYLADVMEGTGGRKTLRDVFRSDADRYGLRHRRGILSHHWADLHQEVGGDLYETFRGTLPDDDLVLIRMGQRGGAGALEQTLRDVAAVTRVVELAQSTFIRTAAVGVVAMLVMVATVLAIPAFTVPRLKQAFGMLPADFVGTQAARLYGLSDFIEAWALGLAITSAGLLWLIAWSLPNLVGPVRRWLDEHLIWRLYRDFQGIRFLASLATLVKKRGNVSPGLREVLEVQAIGANAWQRWHIEQMIARIDDGQVGSATFDTGVVDRETLWFLTDLIATRGMDDALLRARSRVETRAVHDVARKAAVARWAMLLVAVSVLFSILFWHFAVVNEMRMAMTRFYSSR</sequence>
<keyword evidence="1" id="KW-0812">Transmembrane</keyword>
<proteinExistence type="predicted"/>